<dbReference type="AlphaFoldDB" id="A0A8T2ATU1"/>
<feature type="non-terminal residue" evidence="1">
    <location>
        <position position="64"/>
    </location>
</feature>
<dbReference type="Proteomes" id="UP000694240">
    <property type="component" value="Chromosome 8"/>
</dbReference>
<accession>A0A8T2ATU1</accession>
<proteinExistence type="predicted"/>
<evidence type="ECO:0000313" key="2">
    <source>
        <dbReference type="Proteomes" id="UP000694240"/>
    </source>
</evidence>
<keyword evidence="2" id="KW-1185">Reference proteome</keyword>
<name>A0A8T2ATU1_9BRAS</name>
<sequence length="64" mass="7287">NFVELYANIKATEKLDKTLSATIKDMVPNIERFAETYRRIATVEHRGATMASTSSSELKFCWTT</sequence>
<gene>
    <name evidence="1" type="ORF">ISN45_Aa03g013630</name>
</gene>
<reference evidence="1 2" key="1">
    <citation type="submission" date="2020-12" db="EMBL/GenBank/DDBJ databases">
        <title>Concerted genomic and epigenomic changes stabilize Arabidopsis allopolyploids.</title>
        <authorList>
            <person name="Chen Z."/>
        </authorList>
    </citation>
    <scope>NUCLEOTIDE SEQUENCE [LARGE SCALE GENOMIC DNA]</scope>
    <source>
        <strain evidence="1">Allo738</strain>
        <tissue evidence="1">Leaf</tissue>
    </source>
</reference>
<evidence type="ECO:0000313" key="1">
    <source>
        <dbReference type="EMBL" id="KAG7577049.1"/>
    </source>
</evidence>
<protein>
    <submittedName>
        <fullName evidence="1">Uncharacterized protein</fullName>
    </submittedName>
</protein>
<organism evidence="1 2">
    <name type="scientific">Arabidopsis thaliana x Arabidopsis arenosa</name>
    <dbReference type="NCBI Taxonomy" id="1240361"/>
    <lineage>
        <taxon>Eukaryota</taxon>
        <taxon>Viridiplantae</taxon>
        <taxon>Streptophyta</taxon>
        <taxon>Embryophyta</taxon>
        <taxon>Tracheophyta</taxon>
        <taxon>Spermatophyta</taxon>
        <taxon>Magnoliopsida</taxon>
        <taxon>eudicotyledons</taxon>
        <taxon>Gunneridae</taxon>
        <taxon>Pentapetalae</taxon>
        <taxon>rosids</taxon>
        <taxon>malvids</taxon>
        <taxon>Brassicales</taxon>
        <taxon>Brassicaceae</taxon>
        <taxon>Camelineae</taxon>
        <taxon>Arabidopsis</taxon>
    </lineage>
</organism>
<dbReference type="EMBL" id="JAEFBK010000008">
    <property type="protein sequence ID" value="KAG7577049.1"/>
    <property type="molecule type" value="Genomic_DNA"/>
</dbReference>
<comment type="caution">
    <text evidence="1">The sequence shown here is derived from an EMBL/GenBank/DDBJ whole genome shotgun (WGS) entry which is preliminary data.</text>
</comment>